<protein>
    <submittedName>
        <fullName evidence="1">Uncharacterized protein</fullName>
    </submittedName>
</protein>
<dbReference type="AlphaFoldDB" id="A0A382FH58"/>
<sequence length="38" mass="4428">MYLGAGQKFWSNLSADEIQELLEFSELEKIKKTLEIKP</sequence>
<reference evidence="1" key="1">
    <citation type="submission" date="2018-05" db="EMBL/GenBank/DDBJ databases">
        <authorList>
            <person name="Lanie J.A."/>
            <person name="Ng W.-L."/>
            <person name="Kazmierczak K.M."/>
            <person name="Andrzejewski T.M."/>
            <person name="Davidsen T.M."/>
            <person name="Wayne K.J."/>
            <person name="Tettelin H."/>
            <person name="Glass J.I."/>
            <person name="Rusch D."/>
            <person name="Podicherti R."/>
            <person name="Tsui H.-C.T."/>
            <person name="Winkler M.E."/>
        </authorList>
    </citation>
    <scope>NUCLEOTIDE SEQUENCE</scope>
</reference>
<proteinExistence type="predicted"/>
<organism evidence="1">
    <name type="scientific">marine metagenome</name>
    <dbReference type="NCBI Taxonomy" id="408172"/>
    <lineage>
        <taxon>unclassified sequences</taxon>
        <taxon>metagenomes</taxon>
        <taxon>ecological metagenomes</taxon>
    </lineage>
</organism>
<dbReference type="EMBL" id="UINC01049987">
    <property type="protein sequence ID" value="SVB62418.1"/>
    <property type="molecule type" value="Genomic_DNA"/>
</dbReference>
<gene>
    <name evidence="1" type="ORF">METZ01_LOCUS215272</name>
</gene>
<name>A0A382FH58_9ZZZZ</name>
<accession>A0A382FH58</accession>
<evidence type="ECO:0000313" key="1">
    <source>
        <dbReference type="EMBL" id="SVB62418.1"/>
    </source>
</evidence>